<dbReference type="AlphaFoldDB" id="A0A6J7GHZ4"/>
<sequence>MTLVIVLAYAVGASAGFAIARTGKLAGEWRIFIRTQLLLSSALISLLAGWQLGGWSDLLWPVLVTGICVLLIGVAYLLTPRSPSRAAHAVLGGWSAIPNPSFWLVPMSDAIAGTAGVVVAVFVDRLARAVFGVFVWILRRHAPIPQRKRTSFIDEAPFIALVVGLVLNYFSDAPAWTGTVIEWAAPVLAATGAAVFVGSVMHPSQRIPWRPGVRVWVILTVVRIALMVPLVLLAPTPAIAVVLVLGTFSIPAFFPPQFSVLFGYADSVVAASVRLAWFLAPIGVVAGLFIMRQ</sequence>
<evidence type="ECO:0000256" key="1">
    <source>
        <dbReference type="SAM" id="Phobius"/>
    </source>
</evidence>
<feature type="transmembrane region" description="Helical" evidence="1">
    <location>
        <begin position="58"/>
        <end position="79"/>
    </location>
</feature>
<organism evidence="2">
    <name type="scientific">freshwater metagenome</name>
    <dbReference type="NCBI Taxonomy" id="449393"/>
    <lineage>
        <taxon>unclassified sequences</taxon>
        <taxon>metagenomes</taxon>
        <taxon>ecological metagenomes</taxon>
    </lineage>
</organism>
<feature type="transmembrane region" description="Helical" evidence="1">
    <location>
        <begin position="6"/>
        <end position="23"/>
    </location>
</feature>
<feature type="transmembrane region" description="Helical" evidence="1">
    <location>
        <begin position="86"/>
        <end position="105"/>
    </location>
</feature>
<feature type="transmembrane region" description="Helical" evidence="1">
    <location>
        <begin position="150"/>
        <end position="171"/>
    </location>
</feature>
<accession>A0A6J7GHZ4</accession>
<feature type="transmembrane region" description="Helical" evidence="1">
    <location>
        <begin position="268"/>
        <end position="291"/>
    </location>
</feature>
<evidence type="ECO:0000313" key="2">
    <source>
        <dbReference type="EMBL" id="CAB4906248.1"/>
    </source>
</evidence>
<gene>
    <name evidence="2" type="ORF">UFOPK3610_00442</name>
</gene>
<protein>
    <submittedName>
        <fullName evidence="2">Unannotated protein</fullName>
    </submittedName>
</protein>
<proteinExistence type="predicted"/>
<feature type="transmembrane region" description="Helical" evidence="1">
    <location>
        <begin position="111"/>
        <end position="138"/>
    </location>
</feature>
<dbReference type="EMBL" id="CAFBMR010000010">
    <property type="protein sequence ID" value="CAB4906248.1"/>
    <property type="molecule type" value="Genomic_DNA"/>
</dbReference>
<keyword evidence="1" id="KW-1133">Transmembrane helix</keyword>
<keyword evidence="1" id="KW-0472">Membrane</keyword>
<reference evidence="2" key="1">
    <citation type="submission" date="2020-05" db="EMBL/GenBank/DDBJ databases">
        <authorList>
            <person name="Chiriac C."/>
            <person name="Salcher M."/>
            <person name="Ghai R."/>
            <person name="Kavagutti S V."/>
        </authorList>
    </citation>
    <scope>NUCLEOTIDE SEQUENCE</scope>
</reference>
<feature type="transmembrane region" description="Helical" evidence="1">
    <location>
        <begin position="213"/>
        <end position="232"/>
    </location>
</feature>
<keyword evidence="1" id="KW-0812">Transmembrane</keyword>
<feature type="transmembrane region" description="Helical" evidence="1">
    <location>
        <begin position="35"/>
        <end position="52"/>
    </location>
</feature>
<feature type="transmembrane region" description="Helical" evidence="1">
    <location>
        <begin position="183"/>
        <end position="201"/>
    </location>
</feature>
<name>A0A6J7GHZ4_9ZZZZ</name>